<proteinExistence type="predicted"/>
<dbReference type="EMBL" id="CABDVU010000001">
    <property type="protein sequence ID" value="VTN15309.1"/>
    <property type="molecule type" value="Genomic_DNA"/>
</dbReference>
<sequence>MLAVDDVRYLGINAHAPAGSLQQSLEKRG</sequence>
<evidence type="ECO:0000313" key="2">
    <source>
        <dbReference type="Proteomes" id="UP000339249"/>
    </source>
</evidence>
<evidence type="ECO:0000313" key="1">
    <source>
        <dbReference type="EMBL" id="VTN15309.1"/>
    </source>
</evidence>
<protein>
    <submittedName>
        <fullName evidence="1">Putative lipoprotein</fullName>
    </submittedName>
</protein>
<reference evidence="1 2" key="1">
    <citation type="submission" date="2019-04" db="EMBL/GenBank/DDBJ databases">
        <authorList>
            <consortium name="Pathogen Informatics"/>
        </authorList>
    </citation>
    <scope>NUCLEOTIDE SEQUENCE [LARGE SCALE GENOMIC DNA]</scope>
    <source>
        <strain evidence="1 2">NCTC9185</strain>
    </source>
</reference>
<organism evidence="1 2">
    <name type="scientific">Raoultella terrigena</name>
    <name type="common">Klebsiella terrigena</name>
    <dbReference type="NCBI Taxonomy" id="577"/>
    <lineage>
        <taxon>Bacteria</taxon>
        <taxon>Pseudomonadati</taxon>
        <taxon>Pseudomonadota</taxon>
        <taxon>Gammaproteobacteria</taxon>
        <taxon>Enterobacterales</taxon>
        <taxon>Enterobacteriaceae</taxon>
        <taxon>Klebsiella/Raoultella group</taxon>
        <taxon>Raoultella</taxon>
    </lineage>
</organism>
<gene>
    <name evidence="1" type="ORF">NCTC9185_07395</name>
</gene>
<name>A0A4U9D984_RAOTE</name>
<dbReference type="AlphaFoldDB" id="A0A4U9D984"/>
<keyword evidence="1" id="KW-0449">Lipoprotein</keyword>
<accession>A0A4U9D984</accession>
<dbReference type="Proteomes" id="UP000339249">
    <property type="component" value="Unassembled WGS sequence"/>
</dbReference>